<keyword evidence="2" id="KW-0472">Membrane</keyword>
<dbReference type="Proteomes" id="UP000319257">
    <property type="component" value="Unassembled WGS sequence"/>
</dbReference>
<name>A0A507AU68_9PEZI</name>
<keyword evidence="2" id="KW-0812">Transmembrane</keyword>
<comment type="caution">
    <text evidence="4">The sequence shown here is derived from an EMBL/GenBank/DDBJ whole genome shotgun (WGS) entry which is preliminary data.</text>
</comment>
<dbReference type="STRING" id="1093900.A0A507AU68"/>
<dbReference type="InParanoid" id="A0A507AU68"/>
<dbReference type="GeneID" id="41968548"/>
<evidence type="ECO:0000313" key="5">
    <source>
        <dbReference type="Proteomes" id="UP000319257"/>
    </source>
</evidence>
<feature type="compositionally biased region" description="Gly residues" evidence="1">
    <location>
        <begin position="97"/>
        <end position="140"/>
    </location>
</feature>
<protein>
    <submittedName>
        <fullName evidence="4">Uncharacterized protein</fullName>
    </submittedName>
</protein>
<dbReference type="RefSeq" id="XP_030992994.1">
    <property type="nucleotide sequence ID" value="XM_031133739.1"/>
</dbReference>
<feature type="signal peptide" evidence="3">
    <location>
        <begin position="1"/>
        <end position="17"/>
    </location>
</feature>
<evidence type="ECO:0000256" key="3">
    <source>
        <dbReference type="SAM" id="SignalP"/>
    </source>
</evidence>
<reference evidence="4 5" key="1">
    <citation type="submission" date="2019-06" db="EMBL/GenBank/DDBJ databases">
        <title>Draft genome sequence of the filamentous fungus Phialemoniopsis curvata isolated from diesel fuel.</title>
        <authorList>
            <person name="Varaljay V.A."/>
            <person name="Lyon W.J."/>
            <person name="Crouch A.L."/>
            <person name="Drake C.E."/>
            <person name="Hollomon J.M."/>
            <person name="Nadeau L.J."/>
            <person name="Nunn H.S."/>
            <person name="Stevenson B.S."/>
            <person name="Bojanowski C.L."/>
            <person name="Crookes-Goodson W.J."/>
        </authorList>
    </citation>
    <scope>NUCLEOTIDE SEQUENCE [LARGE SCALE GENOMIC DNA]</scope>
    <source>
        <strain evidence="4 5">D216</strain>
    </source>
</reference>
<keyword evidence="5" id="KW-1185">Reference proteome</keyword>
<keyword evidence="2" id="KW-1133">Transmembrane helix</keyword>
<evidence type="ECO:0000256" key="1">
    <source>
        <dbReference type="SAM" id="MobiDB-lite"/>
    </source>
</evidence>
<dbReference type="OrthoDB" id="5101370at2759"/>
<feature type="region of interest" description="Disordered" evidence="1">
    <location>
        <begin position="56"/>
        <end position="149"/>
    </location>
</feature>
<gene>
    <name evidence="4" type="ORF">E0L32_001101</name>
</gene>
<evidence type="ECO:0000256" key="2">
    <source>
        <dbReference type="SAM" id="Phobius"/>
    </source>
</evidence>
<organism evidence="4 5">
    <name type="scientific">Thyridium curvatum</name>
    <dbReference type="NCBI Taxonomy" id="1093900"/>
    <lineage>
        <taxon>Eukaryota</taxon>
        <taxon>Fungi</taxon>
        <taxon>Dikarya</taxon>
        <taxon>Ascomycota</taxon>
        <taxon>Pezizomycotina</taxon>
        <taxon>Sordariomycetes</taxon>
        <taxon>Sordariomycetidae</taxon>
        <taxon>Thyridiales</taxon>
        <taxon>Thyridiaceae</taxon>
        <taxon>Thyridium</taxon>
    </lineage>
</organism>
<feature type="chain" id="PRO_5021507268" evidence="3">
    <location>
        <begin position="18"/>
        <end position="359"/>
    </location>
</feature>
<sequence length="359" mass="35584">MALSSLILLSLPLNILGKSIPRQVPGADDTCTITRVLPQTVITSIAPLQTFFLPNQQGPNAALPSSGSTNGPEGPGGPGGESGNLPGSVNGPNIPSGEGGLRGHPGSAGGPGSVNGPDGLGSGPESGGPWGGSWGSGPEGPWGVAPWARGGPGGYPGTAPPYTTVYPITVDYFGPNGLEQRTYLATELCPTWPCHPSTGCPNGFTTSAATCTACGPKPTTAVLTVPCEGTPAVAITAYERVYDYFCPTGLASSTYSITQTCPETGACQTPAPDVVPPAFTAVKSVCASACGPSPVTATLTVPINSGTGLPNPMSCAGANCGPATTAPTVYYAGAPAGSHAAFGLLATVVFVPLLFAMLL</sequence>
<accession>A0A507AU68</accession>
<dbReference type="EMBL" id="SKBQ01000004">
    <property type="protein sequence ID" value="TPX11283.1"/>
    <property type="molecule type" value="Genomic_DNA"/>
</dbReference>
<evidence type="ECO:0000313" key="4">
    <source>
        <dbReference type="EMBL" id="TPX11283.1"/>
    </source>
</evidence>
<feature type="transmembrane region" description="Helical" evidence="2">
    <location>
        <begin position="340"/>
        <end position="358"/>
    </location>
</feature>
<keyword evidence="3" id="KW-0732">Signal</keyword>
<feature type="compositionally biased region" description="Gly residues" evidence="1">
    <location>
        <begin position="73"/>
        <end position="82"/>
    </location>
</feature>
<proteinExistence type="predicted"/>
<dbReference type="AlphaFoldDB" id="A0A507AU68"/>